<organism evidence="3 4">
    <name type="scientific">Jeotgalibacillus marinus</name>
    <dbReference type="NCBI Taxonomy" id="86667"/>
    <lineage>
        <taxon>Bacteria</taxon>
        <taxon>Bacillati</taxon>
        <taxon>Bacillota</taxon>
        <taxon>Bacilli</taxon>
        <taxon>Bacillales</taxon>
        <taxon>Caryophanaceae</taxon>
        <taxon>Jeotgalibacillus</taxon>
    </lineage>
</organism>
<dbReference type="RefSeq" id="WP_367778262.1">
    <property type="nucleotide sequence ID" value="NZ_JBFMIA010000002.1"/>
</dbReference>
<keyword evidence="4" id="KW-1185">Reference proteome</keyword>
<evidence type="ECO:0000313" key="4">
    <source>
        <dbReference type="Proteomes" id="UP001556040"/>
    </source>
</evidence>
<evidence type="ECO:0000259" key="2">
    <source>
        <dbReference type="Pfam" id="PF07670"/>
    </source>
</evidence>
<feature type="transmembrane region" description="Helical" evidence="1">
    <location>
        <begin position="146"/>
        <end position="169"/>
    </location>
</feature>
<feature type="transmembrane region" description="Helical" evidence="1">
    <location>
        <begin position="438"/>
        <end position="459"/>
    </location>
</feature>
<feature type="transmembrane region" description="Helical" evidence="1">
    <location>
        <begin position="12"/>
        <end position="29"/>
    </location>
</feature>
<feature type="transmembrane region" description="Helical" evidence="1">
    <location>
        <begin position="57"/>
        <end position="76"/>
    </location>
</feature>
<comment type="caution">
    <text evidence="3">The sequence shown here is derived from an EMBL/GenBank/DDBJ whole genome shotgun (WGS) entry which is preliminary data.</text>
</comment>
<evidence type="ECO:0000313" key="3">
    <source>
        <dbReference type="EMBL" id="MEW9500915.1"/>
    </source>
</evidence>
<proteinExistence type="predicted"/>
<name>A0ABV3Q0P8_9BACL</name>
<feature type="transmembrane region" description="Helical" evidence="1">
    <location>
        <begin position="220"/>
        <end position="239"/>
    </location>
</feature>
<dbReference type="Proteomes" id="UP001556040">
    <property type="component" value="Unassembled WGS sequence"/>
</dbReference>
<keyword evidence="1" id="KW-1133">Transmembrane helix</keyword>
<dbReference type="InterPro" id="IPR011642">
    <property type="entry name" value="Gate_dom"/>
</dbReference>
<feature type="transmembrane region" description="Helical" evidence="1">
    <location>
        <begin position="245"/>
        <end position="266"/>
    </location>
</feature>
<feature type="transmembrane region" description="Helical" evidence="1">
    <location>
        <begin position="405"/>
        <end position="426"/>
    </location>
</feature>
<feature type="transmembrane region" description="Helical" evidence="1">
    <location>
        <begin position="327"/>
        <end position="349"/>
    </location>
</feature>
<sequence>MKQPRAIDYLRFIIPSIIGILVFMTPFPITDPETGDKSLTIPIAIISGWLQDSIGSILPAIMTFIIVLTAVLTLIARLGKPGFIMNNEFWNKLLFVSWFWVVVRVIASTFALIAFFQVGSSPLMEAIWSSDTGGLLLEQGGLLSSLFSIFLFAGMFLPLLLNFGLLEWFGALMAKIMRPLFKLPGRSSVDALASWVGDGTIGVLLTNKQYEEGHYSKREAAVIGTTFSVVSFTFSIIIIEEVGLANYFVPFYLTVALAGFVAAIIMPRIPPLSLKKKEYISEAVEDSDLENIPGGKTRLQYGTETAIAAAKRNNSAKKFVVDGSKNILDMWMGVAPVVMAFGTIALILAEKTSTFAILGAPFVPILELLQIPYAADAAQTMVVGFADMFLPAIIGGDIPSDMTRFVIAAVSVTQLIYMSEVGGLLLGSRIPVSFFDLVLIFLLRTLITLPIIAGIAHLLF</sequence>
<dbReference type="Pfam" id="PF07670">
    <property type="entry name" value="Gate"/>
    <property type="match status" value="1"/>
</dbReference>
<reference evidence="3 4" key="1">
    <citation type="journal article" date="1979" name="Int. J. Syst. Evol. Microbiol.">
        <title>Bacillus globisporus subsp. marinus subsp. nov.</title>
        <authorList>
            <person name="Liu H."/>
        </authorList>
    </citation>
    <scope>NUCLEOTIDE SEQUENCE [LARGE SCALE GENOMIC DNA]</scope>
    <source>
        <strain evidence="3 4">DSM 1297</strain>
    </source>
</reference>
<gene>
    <name evidence="3" type="ORF">AB1471_03750</name>
</gene>
<keyword evidence="1" id="KW-0472">Membrane</keyword>
<dbReference type="EMBL" id="JBFMIA010000002">
    <property type="protein sequence ID" value="MEW9500915.1"/>
    <property type="molecule type" value="Genomic_DNA"/>
</dbReference>
<accession>A0ABV3Q0P8</accession>
<protein>
    <submittedName>
        <fullName evidence="3">YjiH family protein</fullName>
    </submittedName>
</protein>
<evidence type="ECO:0000256" key="1">
    <source>
        <dbReference type="SAM" id="Phobius"/>
    </source>
</evidence>
<feature type="transmembrane region" description="Helical" evidence="1">
    <location>
        <begin position="97"/>
        <end position="118"/>
    </location>
</feature>
<feature type="domain" description="Nucleoside transporter/FeoB GTPase Gate" evidence="2">
    <location>
        <begin position="144"/>
        <end position="244"/>
    </location>
</feature>
<keyword evidence="1" id="KW-0812">Transmembrane</keyword>